<accession>A0ACC2NZ48</accession>
<gene>
    <name evidence="1" type="ORF">QAD02_012199</name>
</gene>
<comment type="caution">
    <text evidence="1">The sequence shown here is derived from an EMBL/GenBank/DDBJ whole genome shotgun (WGS) entry which is preliminary data.</text>
</comment>
<dbReference type="Proteomes" id="UP001239111">
    <property type="component" value="Chromosome 2"/>
</dbReference>
<evidence type="ECO:0000313" key="1">
    <source>
        <dbReference type="EMBL" id="KAJ8676412.1"/>
    </source>
</evidence>
<keyword evidence="2" id="KW-1185">Reference proteome</keyword>
<organism evidence="1 2">
    <name type="scientific">Eretmocerus hayati</name>
    <dbReference type="NCBI Taxonomy" id="131215"/>
    <lineage>
        <taxon>Eukaryota</taxon>
        <taxon>Metazoa</taxon>
        <taxon>Ecdysozoa</taxon>
        <taxon>Arthropoda</taxon>
        <taxon>Hexapoda</taxon>
        <taxon>Insecta</taxon>
        <taxon>Pterygota</taxon>
        <taxon>Neoptera</taxon>
        <taxon>Endopterygota</taxon>
        <taxon>Hymenoptera</taxon>
        <taxon>Apocrita</taxon>
        <taxon>Proctotrupomorpha</taxon>
        <taxon>Chalcidoidea</taxon>
        <taxon>Aphelinidae</taxon>
        <taxon>Aphelininae</taxon>
        <taxon>Eretmocerus</taxon>
    </lineage>
</organism>
<evidence type="ECO:0000313" key="2">
    <source>
        <dbReference type="Proteomes" id="UP001239111"/>
    </source>
</evidence>
<protein>
    <submittedName>
        <fullName evidence="1">Uncharacterized protein</fullName>
    </submittedName>
</protein>
<dbReference type="EMBL" id="CM056742">
    <property type="protein sequence ID" value="KAJ8676412.1"/>
    <property type="molecule type" value="Genomic_DNA"/>
</dbReference>
<proteinExistence type="predicted"/>
<name>A0ACC2NZ48_9HYME</name>
<reference evidence="1" key="1">
    <citation type="submission" date="2023-04" db="EMBL/GenBank/DDBJ databases">
        <title>A chromosome-level genome assembly of the parasitoid wasp Eretmocerus hayati.</title>
        <authorList>
            <person name="Zhong Y."/>
            <person name="Liu S."/>
            <person name="Liu Y."/>
        </authorList>
    </citation>
    <scope>NUCLEOTIDE SEQUENCE</scope>
    <source>
        <strain evidence="1">ZJU_SS_LIU_2023</strain>
    </source>
</reference>
<sequence>MLTDNRGSSDVVEGPRVERMQPESGTVNCGSGNCVTLRNSDAPLGGLWFGPRLGRRRRSDKKMQALGEMLASGSWVFSKLPSVPINSLTIADQKSLDYNQPPVIYKSLRKNCTKPISTGEQGSDGGISGQREGMTSNQQQPQDDKRQETTFTPRLGRELDDIITSVSLVRSLLERADALSRKLHPERMIPRRMMHSEWDGKRAQDFLHPDVRAKLERNDW</sequence>